<evidence type="ECO:0000313" key="1">
    <source>
        <dbReference type="EMBL" id="KAI4859321.1"/>
    </source>
</evidence>
<proteinExistence type="predicted"/>
<dbReference type="EMBL" id="MU393641">
    <property type="protein sequence ID" value="KAI4859321.1"/>
    <property type="molecule type" value="Genomic_DNA"/>
</dbReference>
<keyword evidence="2" id="KW-1185">Reference proteome</keyword>
<protein>
    <submittedName>
        <fullName evidence="1">Transcriptional regulation of mitochondrial recombination-domain-containing protein</fullName>
    </submittedName>
</protein>
<gene>
    <name evidence="1" type="ORF">F4820DRAFT_462582</name>
</gene>
<accession>A0ACB9YJ95</accession>
<dbReference type="Proteomes" id="UP001497700">
    <property type="component" value="Unassembled WGS sequence"/>
</dbReference>
<sequence length="297" mass="33010">MALRSNSITAQLAKLSLGIRRAGIRFSSSSSSTSTKEMKEMKVEKRRKEIESSQFPPHHGEKIWIFNHFLDGFTVYSHSPVMKANKALRQIPFNGKKLRPSKLRKDYWRPMAMIQFPAGRGDVGRSVYQRLRECKTLHELSWGDELSYDYEDGGRPLSKLERGKRLNDQKANTVADVAAVLGGRGKGNKIWEGEGAAEDLAAVAEAGDEGGSGLKTDAEEGGAKALVGAEVWWMNDQDRNYAKAWPANVTHHRFDQAMVEKYSTEEGDGDAEEQQLGPAELAADQQLQKGQGERTTV</sequence>
<name>A0ACB9YJ95_9PEZI</name>
<evidence type="ECO:0000313" key="2">
    <source>
        <dbReference type="Proteomes" id="UP001497700"/>
    </source>
</evidence>
<comment type="caution">
    <text evidence="1">The sequence shown here is derived from an EMBL/GenBank/DDBJ whole genome shotgun (WGS) entry which is preliminary data.</text>
</comment>
<reference evidence="1 2" key="1">
    <citation type="journal article" date="2022" name="New Phytol.">
        <title>Ecological generalism drives hyperdiversity of secondary metabolite gene clusters in xylarialean endophytes.</title>
        <authorList>
            <person name="Franco M.E.E."/>
            <person name="Wisecaver J.H."/>
            <person name="Arnold A.E."/>
            <person name="Ju Y.M."/>
            <person name="Slot J.C."/>
            <person name="Ahrendt S."/>
            <person name="Moore L.P."/>
            <person name="Eastman K.E."/>
            <person name="Scott K."/>
            <person name="Konkel Z."/>
            <person name="Mondo S.J."/>
            <person name="Kuo A."/>
            <person name="Hayes R.D."/>
            <person name="Haridas S."/>
            <person name="Andreopoulos B."/>
            <person name="Riley R."/>
            <person name="LaButti K."/>
            <person name="Pangilinan J."/>
            <person name="Lipzen A."/>
            <person name="Amirebrahimi M."/>
            <person name="Yan J."/>
            <person name="Adam C."/>
            <person name="Keymanesh K."/>
            <person name="Ng V."/>
            <person name="Louie K."/>
            <person name="Northen T."/>
            <person name="Drula E."/>
            <person name="Henrissat B."/>
            <person name="Hsieh H.M."/>
            <person name="Youens-Clark K."/>
            <person name="Lutzoni F."/>
            <person name="Miadlikowska J."/>
            <person name="Eastwood D.C."/>
            <person name="Hamelin R.C."/>
            <person name="Grigoriev I.V."/>
            <person name="U'Ren J.M."/>
        </authorList>
    </citation>
    <scope>NUCLEOTIDE SEQUENCE [LARGE SCALE GENOMIC DNA]</scope>
    <source>
        <strain evidence="1 2">CBS 119005</strain>
    </source>
</reference>
<organism evidence="1 2">
    <name type="scientific">Hypoxylon rubiginosum</name>
    <dbReference type="NCBI Taxonomy" id="110542"/>
    <lineage>
        <taxon>Eukaryota</taxon>
        <taxon>Fungi</taxon>
        <taxon>Dikarya</taxon>
        <taxon>Ascomycota</taxon>
        <taxon>Pezizomycotina</taxon>
        <taxon>Sordariomycetes</taxon>
        <taxon>Xylariomycetidae</taxon>
        <taxon>Xylariales</taxon>
        <taxon>Hypoxylaceae</taxon>
        <taxon>Hypoxylon</taxon>
    </lineage>
</organism>